<dbReference type="Pfam" id="PF05103">
    <property type="entry name" value="DivIVA"/>
    <property type="match status" value="1"/>
</dbReference>
<dbReference type="HAMAP" id="MF_02011">
    <property type="entry name" value="GpsB"/>
    <property type="match status" value="1"/>
</dbReference>
<keyword evidence="5 6" id="KW-0131">Cell cycle</keyword>
<dbReference type="GO" id="GO:0051301">
    <property type="term" value="P:cell division"/>
    <property type="evidence" value="ECO:0007669"/>
    <property type="project" value="UniProtKB-KW"/>
</dbReference>
<reference evidence="7 8" key="1">
    <citation type="submission" date="2020-07" db="EMBL/GenBank/DDBJ databases">
        <title>Fungal Genomes of the International Space Station.</title>
        <authorList>
            <person name="Seuylemezian A."/>
            <person name="Singh N.K."/>
            <person name="Wood J."/>
            <person name="Venkateswaran K."/>
        </authorList>
    </citation>
    <scope>NUCLEOTIDE SEQUENCE [LARGE SCALE GENOMIC DNA]</scope>
    <source>
        <strain evidence="7 8">PL-B2</strain>
    </source>
</reference>
<comment type="subcellular location">
    <subcellularLocation>
        <location evidence="6">Cytoplasm</location>
    </subcellularLocation>
    <text evidence="6">Shuttles between the lateral wall and the division site in a cell cycle-dependent manner.</text>
</comment>
<evidence type="ECO:0000313" key="8">
    <source>
        <dbReference type="Proteomes" id="UP000769780"/>
    </source>
</evidence>
<keyword evidence="2 6" id="KW-0132">Cell division</keyword>
<proteinExistence type="inferred from homology"/>
<dbReference type="PIRSF" id="PIRSF029938">
    <property type="entry name" value="UCP029938"/>
    <property type="match status" value="1"/>
</dbReference>
<evidence type="ECO:0000256" key="1">
    <source>
        <dbReference type="ARBA" id="ARBA00022490"/>
    </source>
</evidence>
<keyword evidence="8" id="KW-1185">Reference proteome</keyword>
<dbReference type="InterPro" id="IPR019933">
    <property type="entry name" value="DivIVA_domain"/>
</dbReference>
<dbReference type="Proteomes" id="UP000769780">
    <property type="component" value="Unassembled WGS sequence"/>
</dbReference>
<dbReference type="InterPro" id="IPR007793">
    <property type="entry name" value="DivIVA_fam"/>
</dbReference>
<comment type="similarity">
    <text evidence="6">Belongs to the GpsB family.</text>
</comment>
<comment type="function">
    <text evidence="6">Divisome component that associates with the complex late in its assembly, after the Z-ring is formed, and is dependent on DivIC and PBP2B for its recruitment to the divisome. Together with EzrA, is a key component of the system that regulates PBP1 localization during cell cycle progression. Its main role could be the removal of PBP1 from the cell pole after pole maturation is completed. Also contributes to the recruitment of PBP1 to the division complex. Not essential for septum formation.</text>
</comment>
<accession>A0ABS7K2W6</accession>
<evidence type="ECO:0000256" key="2">
    <source>
        <dbReference type="ARBA" id="ARBA00022618"/>
    </source>
</evidence>
<keyword evidence="4 6" id="KW-0175">Coiled coil</keyword>
<keyword evidence="1 6" id="KW-0963">Cytoplasm</keyword>
<feature type="coiled-coil region" evidence="6">
    <location>
        <begin position="34"/>
        <end position="68"/>
    </location>
</feature>
<gene>
    <name evidence="6 7" type="primary">gpsB</name>
    <name evidence="7" type="ORF">H0185_07215</name>
</gene>
<sequence length="99" mass="11602">MISDKIKLSAKEILEKEFKTGMRGYKPEEVDKYLDLVIKDYESFQQEIEDLQQENLRLKKQLEEVAKRPTTQPAGTTNFDILKRLSNLEKHVFGNKLSD</sequence>
<comment type="subunit">
    <text evidence="6">Forms polymers through the coiled coil domains. Interacts with PBP1, MreC and EzrA.</text>
</comment>
<evidence type="ECO:0000313" key="7">
    <source>
        <dbReference type="EMBL" id="MBY0096594.1"/>
    </source>
</evidence>
<dbReference type="Gene3D" id="6.10.250.660">
    <property type="match status" value="1"/>
</dbReference>
<keyword evidence="3 6" id="KW-0133">Cell shape</keyword>
<dbReference type="NCBIfam" id="TIGR03544">
    <property type="entry name" value="DivI1A_domain"/>
    <property type="match status" value="1"/>
</dbReference>
<evidence type="ECO:0000256" key="4">
    <source>
        <dbReference type="ARBA" id="ARBA00023054"/>
    </source>
</evidence>
<evidence type="ECO:0000256" key="6">
    <source>
        <dbReference type="HAMAP-Rule" id="MF_02011"/>
    </source>
</evidence>
<protein>
    <recommendedName>
        <fullName evidence="6">Cell cycle protein GpsB</fullName>
    </recommendedName>
    <alternativeName>
        <fullName evidence="6">Guiding PBP1-shuttling protein</fullName>
    </alternativeName>
</protein>
<name>A0ABS7K2W6_9BACI</name>
<dbReference type="NCBIfam" id="NF010725">
    <property type="entry name" value="PRK14127.1"/>
    <property type="match status" value="1"/>
</dbReference>
<dbReference type="PANTHER" id="PTHR35794">
    <property type="entry name" value="CELL DIVISION PROTEIN DIVIVA"/>
    <property type="match status" value="1"/>
</dbReference>
<comment type="caution">
    <text evidence="7">The sequence shown here is derived from an EMBL/GenBank/DDBJ whole genome shotgun (WGS) entry which is preliminary data.</text>
</comment>
<dbReference type="EMBL" id="JACWFH010000008">
    <property type="protein sequence ID" value="MBY0096594.1"/>
    <property type="molecule type" value="Genomic_DNA"/>
</dbReference>
<dbReference type="RefSeq" id="WP_221872588.1">
    <property type="nucleotide sequence ID" value="NZ_JACWFH010000008.1"/>
</dbReference>
<dbReference type="InterPro" id="IPR011229">
    <property type="entry name" value="Cell_cycle_GpsB"/>
</dbReference>
<organism evidence="7 8">
    <name type="scientific">Mesobacillus maritimus</name>
    <dbReference type="NCBI Taxonomy" id="1643336"/>
    <lineage>
        <taxon>Bacteria</taxon>
        <taxon>Bacillati</taxon>
        <taxon>Bacillota</taxon>
        <taxon>Bacilli</taxon>
        <taxon>Bacillales</taxon>
        <taxon>Bacillaceae</taxon>
        <taxon>Mesobacillus</taxon>
    </lineage>
</organism>
<evidence type="ECO:0000256" key="5">
    <source>
        <dbReference type="ARBA" id="ARBA00023306"/>
    </source>
</evidence>
<dbReference type="PANTHER" id="PTHR35794:SF1">
    <property type="entry name" value="CELL CYCLE PROTEIN GPSB"/>
    <property type="match status" value="1"/>
</dbReference>
<evidence type="ECO:0000256" key="3">
    <source>
        <dbReference type="ARBA" id="ARBA00022960"/>
    </source>
</evidence>